<comment type="caution">
    <text evidence="2">The sequence shown here is derived from an EMBL/GenBank/DDBJ whole genome shotgun (WGS) entry which is preliminary data.</text>
</comment>
<accession>A0AAD4YK97</accession>
<dbReference type="Proteomes" id="UP001054821">
    <property type="component" value="Chromosome 8"/>
</dbReference>
<evidence type="ECO:0000313" key="3">
    <source>
        <dbReference type="Proteomes" id="UP001054821"/>
    </source>
</evidence>
<evidence type="ECO:0000313" key="2">
    <source>
        <dbReference type="EMBL" id="KAI5313207.1"/>
    </source>
</evidence>
<dbReference type="AlphaFoldDB" id="A0AAD4YK97"/>
<name>A0AAD4YK97_PRUDU</name>
<evidence type="ECO:0000256" key="1">
    <source>
        <dbReference type="SAM" id="MobiDB-lite"/>
    </source>
</evidence>
<proteinExistence type="predicted"/>
<dbReference type="EMBL" id="JAJFAZ020000008">
    <property type="protein sequence ID" value="KAI5313207.1"/>
    <property type="molecule type" value="Genomic_DNA"/>
</dbReference>
<reference evidence="2 3" key="1">
    <citation type="journal article" date="2022" name="G3 (Bethesda)">
        <title>Whole-genome sequence and methylome profiling of the almond [Prunus dulcis (Mill.) D.A. Webb] cultivar 'Nonpareil'.</title>
        <authorList>
            <person name="D'Amico-Willman K.M."/>
            <person name="Ouma W.Z."/>
            <person name="Meulia T."/>
            <person name="Sideli G.M."/>
            <person name="Gradziel T.M."/>
            <person name="Fresnedo-Ramirez J."/>
        </authorList>
    </citation>
    <scope>NUCLEOTIDE SEQUENCE [LARGE SCALE GENOMIC DNA]</scope>
    <source>
        <strain evidence="2">Clone GOH B32 T37-40</strain>
    </source>
</reference>
<gene>
    <name evidence="2" type="ORF">L3X38_042381</name>
</gene>
<feature type="region of interest" description="Disordered" evidence="1">
    <location>
        <begin position="1"/>
        <end position="59"/>
    </location>
</feature>
<sequence length="123" mass="14124">MGEGKNREVTYVSRPHLEDADGVPTFKMPNTKAGQWYRSRDPKLPPVPLSKNQTRRAQRQYATTYNTELEWANKRGEPHMKESGLKAEEDQVMIEAEANGIHQEIEQMAEGLMAEDEEYGDEE</sequence>
<protein>
    <submittedName>
        <fullName evidence="2">Uncharacterized protein</fullName>
    </submittedName>
</protein>
<keyword evidence="3" id="KW-1185">Reference proteome</keyword>
<organism evidence="2 3">
    <name type="scientific">Prunus dulcis</name>
    <name type="common">Almond</name>
    <name type="synonym">Amygdalus dulcis</name>
    <dbReference type="NCBI Taxonomy" id="3755"/>
    <lineage>
        <taxon>Eukaryota</taxon>
        <taxon>Viridiplantae</taxon>
        <taxon>Streptophyta</taxon>
        <taxon>Embryophyta</taxon>
        <taxon>Tracheophyta</taxon>
        <taxon>Spermatophyta</taxon>
        <taxon>Magnoliopsida</taxon>
        <taxon>eudicotyledons</taxon>
        <taxon>Gunneridae</taxon>
        <taxon>Pentapetalae</taxon>
        <taxon>rosids</taxon>
        <taxon>fabids</taxon>
        <taxon>Rosales</taxon>
        <taxon>Rosaceae</taxon>
        <taxon>Amygdaloideae</taxon>
        <taxon>Amygdaleae</taxon>
        <taxon>Prunus</taxon>
    </lineage>
</organism>